<dbReference type="InterPro" id="IPR000866">
    <property type="entry name" value="AhpC/TSA"/>
</dbReference>
<dbReference type="RefSeq" id="WP_053252897.1">
    <property type="nucleotide sequence ID" value="NZ_LGAP01000043.1"/>
</dbReference>
<feature type="domain" description="Thioredoxin" evidence="1">
    <location>
        <begin position="8"/>
        <end position="223"/>
    </location>
</feature>
<dbReference type="PROSITE" id="PS51352">
    <property type="entry name" value="THIOREDOXIN_2"/>
    <property type="match status" value="1"/>
</dbReference>
<protein>
    <submittedName>
        <fullName evidence="2">Peroxiredoxin</fullName>
    </submittedName>
</protein>
<sequence length="230" mass="24991">MVNELPALRPGDAAPAFSLPAANAEDAVSLAGLRGRPFLIGLFRGLHCPFCRRQLRQFSALQPALLEAGVETLAVINTPVERARLYLQFQPTPVTVLCDPECRTHRDFGVPRVVFAAADSEEKPQWPFHTTFEQFAAARINPFGEMAEPTQPMEANTVLNAKDGFELLDVDRSIFENHGTQLVGHFLVDASGSIAWAEVEARNGPEGLGTFPTAERIIAAAKDIAISSAK</sequence>
<dbReference type="AlphaFoldDB" id="A0A0L8BEK7"/>
<dbReference type="Gene3D" id="3.40.30.10">
    <property type="entry name" value="Glutaredoxin"/>
    <property type="match status" value="1"/>
</dbReference>
<proteinExistence type="predicted"/>
<dbReference type="PATRIC" id="fig|106592.7.peg.5924"/>
<accession>A0A0L8BEK7</accession>
<dbReference type="GO" id="GO:0016491">
    <property type="term" value="F:oxidoreductase activity"/>
    <property type="evidence" value="ECO:0007669"/>
    <property type="project" value="InterPro"/>
</dbReference>
<dbReference type="GO" id="GO:0016209">
    <property type="term" value="F:antioxidant activity"/>
    <property type="evidence" value="ECO:0007669"/>
    <property type="project" value="InterPro"/>
</dbReference>
<gene>
    <name evidence="2" type="ORF">AC244_32280</name>
</gene>
<dbReference type="EMBL" id="LGAP01000043">
    <property type="protein sequence ID" value="KOF12999.1"/>
    <property type="molecule type" value="Genomic_DNA"/>
</dbReference>
<dbReference type="Pfam" id="PF00578">
    <property type="entry name" value="AhpC-TSA"/>
    <property type="match status" value="1"/>
</dbReference>
<name>A0A0L8BEK7_ENSAD</name>
<reference evidence="3" key="1">
    <citation type="submission" date="2015-07" db="EMBL/GenBank/DDBJ databases">
        <title>Whole genome sequence of an Ensifer adhaerens strain isolated from a cave pool in the Wind Cave National Park.</title>
        <authorList>
            <person name="Eng W.W.H."/>
            <person name="Gan H.M."/>
            <person name="Barton H.A."/>
            <person name="Savka M.A."/>
        </authorList>
    </citation>
    <scope>NUCLEOTIDE SEQUENCE [LARGE SCALE GENOMIC DNA]</scope>
    <source>
        <strain evidence="3">SD006</strain>
    </source>
</reference>
<evidence type="ECO:0000259" key="1">
    <source>
        <dbReference type="PROSITE" id="PS51352"/>
    </source>
</evidence>
<evidence type="ECO:0000313" key="3">
    <source>
        <dbReference type="Proteomes" id="UP000037425"/>
    </source>
</evidence>
<comment type="caution">
    <text evidence="2">The sequence shown here is derived from an EMBL/GenBank/DDBJ whole genome shotgun (WGS) entry which is preliminary data.</text>
</comment>
<dbReference type="InterPro" id="IPR036249">
    <property type="entry name" value="Thioredoxin-like_sf"/>
</dbReference>
<organism evidence="2 3">
    <name type="scientific">Ensifer adhaerens</name>
    <name type="common">Sinorhizobium morelense</name>
    <dbReference type="NCBI Taxonomy" id="106592"/>
    <lineage>
        <taxon>Bacteria</taxon>
        <taxon>Pseudomonadati</taxon>
        <taxon>Pseudomonadota</taxon>
        <taxon>Alphaproteobacteria</taxon>
        <taxon>Hyphomicrobiales</taxon>
        <taxon>Rhizobiaceae</taxon>
        <taxon>Sinorhizobium/Ensifer group</taxon>
        <taxon>Ensifer</taxon>
    </lineage>
</organism>
<dbReference type="InterPro" id="IPR013766">
    <property type="entry name" value="Thioredoxin_domain"/>
</dbReference>
<dbReference type="SUPFAM" id="SSF52833">
    <property type="entry name" value="Thioredoxin-like"/>
    <property type="match status" value="1"/>
</dbReference>
<dbReference type="Proteomes" id="UP000037425">
    <property type="component" value="Unassembled WGS sequence"/>
</dbReference>
<dbReference type="OrthoDB" id="9809746at2"/>
<evidence type="ECO:0000313" key="2">
    <source>
        <dbReference type="EMBL" id="KOF12999.1"/>
    </source>
</evidence>